<feature type="compositionally biased region" description="Basic and acidic residues" evidence="1">
    <location>
        <begin position="84"/>
        <end position="125"/>
    </location>
</feature>
<protein>
    <submittedName>
        <fullName evidence="2">Uncharacterized protein</fullName>
    </submittedName>
</protein>
<dbReference type="Proteomes" id="UP000646523">
    <property type="component" value="Unassembled WGS sequence"/>
</dbReference>
<dbReference type="AlphaFoldDB" id="A0A917YTH6"/>
<dbReference type="EMBL" id="BMNH01000003">
    <property type="protein sequence ID" value="GGO65785.1"/>
    <property type="molecule type" value="Genomic_DNA"/>
</dbReference>
<accession>A0A917YTH6</accession>
<sequence length="397" mass="42553">MRTELWAARLAAGLEPDAAALFARELVNDGTPEARLTLAALSVVDMAPLADPDDVDTGDVFADPDILPDRLRALGQPDMLSEASEGRDGPDHSEAPDEALGERDDVGEALGKSEDVGEALGKSEDVGEALGEIDDVGDRGEASAYTTMGRAAMRTLPAWVARMGRVTCDGAWYGCADRYGQQTLAALRFRYDNGKEPHLLVVGIDQVNGGLAVDALVEEVKFLDDLDLQPADPAVVAGRVLDAFELTGRVMGAMVADTLPAVRPLALARARVVPHPIRQAPDETVTAFQDLPDLPGAREAFEKLVEFVGDRPRWWSPGRVSTFFTSWLPREAVLSDEAIAAMPAVARAWTRFHGDHPEVLAQVDADAPRLPALMADDSLAGLAKRIALTQRPSAPDR</sequence>
<gene>
    <name evidence="2" type="ORF">GCM10012289_18290</name>
</gene>
<comment type="caution">
    <text evidence="2">The sequence shown here is derived from an EMBL/GenBank/DDBJ whole genome shotgun (WGS) entry which is preliminary data.</text>
</comment>
<reference evidence="2" key="2">
    <citation type="submission" date="2020-09" db="EMBL/GenBank/DDBJ databases">
        <authorList>
            <person name="Sun Q."/>
            <person name="Zhou Y."/>
        </authorList>
    </citation>
    <scope>NUCLEOTIDE SEQUENCE</scope>
    <source>
        <strain evidence="2">CGMCC 4.7368</strain>
    </source>
</reference>
<organism evidence="2 3">
    <name type="scientific">Nonomuraea cavernae</name>
    <dbReference type="NCBI Taxonomy" id="2045107"/>
    <lineage>
        <taxon>Bacteria</taxon>
        <taxon>Bacillati</taxon>
        <taxon>Actinomycetota</taxon>
        <taxon>Actinomycetes</taxon>
        <taxon>Streptosporangiales</taxon>
        <taxon>Streptosporangiaceae</taxon>
        <taxon>Nonomuraea</taxon>
    </lineage>
</organism>
<feature type="region of interest" description="Disordered" evidence="1">
    <location>
        <begin position="80"/>
        <end position="135"/>
    </location>
</feature>
<reference evidence="2" key="1">
    <citation type="journal article" date="2014" name="Int. J. Syst. Evol. Microbiol.">
        <title>Complete genome sequence of Corynebacterium casei LMG S-19264T (=DSM 44701T), isolated from a smear-ripened cheese.</title>
        <authorList>
            <consortium name="US DOE Joint Genome Institute (JGI-PGF)"/>
            <person name="Walter F."/>
            <person name="Albersmeier A."/>
            <person name="Kalinowski J."/>
            <person name="Ruckert C."/>
        </authorList>
    </citation>
    <scope>NUCLEOTIDE SEQUENCE</scope>
    <source>
        <strain evidence="2">CGMCC 4.7368</strain>
    </source>
</reference>
<evidence type="ECO:0000313" key="3">
    <source>
        <dbReference type="Proteomes" id="UP000646523"/>
    </source>
</evidence>
<name>A0A917YTH6_9ACTN</name>
<evidence type="ECO:0000256" key="1">
    <source>
        <dbReference type="SAM" id="MobiDB-lite"/>
    </source>
</evidence>
<keyword evidence="3" id="KW-1185">Reference proteome</keyword>
<proteinExistence type="predicted"/>
<evidence type="ECO:0000313" key="2">
    <source>
        <dbReference type="EMBL" id="GGO65785.1"/>
    </source>
</evidence>